<evidence type="ECO:0000256" key="1">
    <source>
        <dbReference type="ARBA" id="ARBA00007682"/>
    </source>
</evidence>
<dbReference type="AlphaFoldDB" id="A0A4S9X6L3"/>
<feature type="compositionally biased region" description="Low complexity" evidence="4">
    <location>
        <begin position="218"/>
        <end position="286"/>
    </location>
</feature>
<feature type="compositionally biased region" description="Polar residues" evidence="4">
    <location>
        <begin position="44"/>
        <end position="58"/>
    </location>
</feature>
<evidence type="ECO:0000256" key="3">
    <source>
        <dbReference type="ARBA" id="ARBA00023163"/>
    </source>
</evidence>
<sequence length="718" mass="78777">MTMRVSGQTIGAVAHADTAKAVPMYTSGQQPLRQMTGNVFQTQPSANRTTPLASQRGGQTAKLGAGNSSWAFGMPMGTAGAPGLSNSSTTRTPLAGFAQAIGGSASQAPLDLSYVNHPFLAPVSLHNYIRIEHESRERYRKRQRKRQGKEEIYESQPRKHHVYNSNVLGIRPDRRTTSGHYLGQPQADNDDNRDFPSLGPQPHQANNVAQAWNSTALRTPQQAPAQQRAVSQQQQQPPPQQQQQQQQSQQPTQPQVQQQQQQQQSRSVSAQTHESQQQEASSLESQYDGQSPTSGRAGSEQPQDEFPPLNNQPQMQMNARVNGYGHEDAAFGSESSRPTRPAAPPGIEHQLGLQQPPIGQSSTPQQPSQHSNFAPQMVDAPITNQAAPQQLKPYDEMSEAEKWGLPGLLAKIRSNDAGSAFTMGVDINSLGLDLDSPEPLFATFSTPFADNRSRPVIPEFTLPGGYTVTNVPSLASRMPAFSDETLFFVFYQNPRDVVQELAAGELYSRDWRWHKELQQWMMKDAQMAAPLRVSERSERGVYIFFDANNWRRERREFGSVLAAASTSEARSSDINARASSNSYTLRLENTPASTQPHSAVSSMPRPPPALLSSPSINYAPSSTSSVTDLYTSSSYSTPTHRPGSLHMYPPGLRASTPVPRTRAPRAPPAVTNPPRPALPTPSPRTYKGYAFGHLAIPYMLDEAKRKDAARNSDNGPTY</sequence>
<protein>
    <recommendedName>
        <fullName evidence="5">NOT2/NOT3/NOT5 C-terminal domain-containing protein</fullName>
    </recommendedName>
</protein>
<dbReference type="Gene3D" id="2.30.30.1020">
    <property type="entry name" value="CCR4-NOT complex subunit 2/3/5, C-terminal domain"/>
    <property type="match status" value="1"/>
</dbReference>
<feature type="compositionally biased region" description="Basic residues" evidence="4">
    <location>
        <begin position="138"/>
        <end position="147"/>
    </location>
</feature>
<proteinExistence type="inferred from homology"/>
<dbReference type="GO" id="GO:0006355">
    <property type="term" value="P:regulation of DNA-templated transcription"/>
    <property type="evidence" value="ECO:0007669"/>
    <property type="project" value="InterPro"/>
</dbReference>
<feature type="region of interest" description="Disordered" evidence="4">
    <location>
        <begin position="44"/>
        <end position="66"/>
    </location>
</feature>
<feature type="compositionally biased region" description="Pro residues" evidence="4">
    <location>
        <begin position="665"/>
        <end position="682"/>
    </location>
</feature>
<accession>A0A4S9X6L3</accession>
<dbReference type="Pfam" id="PF04153">
    <property type="entry name" value="NOT2_3_5_C"/>
    <property type="match status" value="1"/>
</dbReference>
<feature type="compositionally biased region" description="Polar residues" evidence="4">
    <location>
        <begin position="630"/>
        <end position="639"/>
    </location>
</feature>
<feature type="region of interest" description="Disordered" evidence="4">
    <location>
        <begin position="137"/>
        <end position="205"/>
    </location>
</feature>
<dbReference type="InterPro" id="IPR007282">
    <property type="entry name" value="NOT2/3/5_C"/>
</dbReference>
<feature type="region of interest" description="Disordered" evidence="4">
    <location>
        <begin position="589"/>
        <end position="616"/>
    </location>
</feature>
<dbReference type="InterPro" id="IPR038635">
    <property type="entry name" value="CCR4-NOT_su2/3/5_C_sf"/>
</dbReference>
<feature type="compositionally biased region" description="Polar residues" evidence="4">
    <location>
        <begin position="309"/>
        <end position="319"/>
    </location>
</feature>
<feature type="compositionally biased region" description="Low complexity" evidence="4">
    <location>
        <begin position="354"/>
        <end position="371"/>
    </location>
</feature>
<feature type="region of interest" description="Disordered" evidence="4">
    <location>
        <begin position="218"/>
        <end position="373"/>
    </location>
</feature>
<feature type="region of interest" description="Disordered" evidence="4">
    <location>
        <begin position="630"/>
        <end position="683"/>
    </location>
</feature>
<comment type="caution">
    <text evidence="6">The sequence shown here is derived from an EMBL/GenBank/DDBJ whole genome shotgun (WGS) entry which is preliminary data.</text>
</comment>
<feature type="domain" description="NOT2/NOT3/NOT5 C-terminal" evidence="5">
    <location>
        <begin position="443"/>
        <end position="557"/>
    </location>
</feature>
<feature type="compositionally biased region" description="Polar residues" evidence="4">
    <location>
        <begin position="590"/>
        <end position="600"/>
    </location>
</feature>
<dbReference type="PANTHER" id="PTHR23326">
    <property type="entry name" value="CCR4 NOT-RELATED"/>
    <property type="match status" value="1"/>
</dbReference>
<evidence type="ECO:0000256" key="2">
    <source>
        <dbReference type="ARBA" id="ARBA00023015"/>
    </source>
</evidence>
<dbReference type="EMBL" id="QZBS01000073">
    <property type="protein sequence ID" value="THZ74539.1"/>
    <property type="molecule type" value="Genomic_DNA"/>
</dbReference>
<feature type="compositionally biased region" description="Polar residues" evidence="4">
    <location>
        <begin position="287"/>
        <end position="296"/>
    </location>
</feature>
<gene>
    <name evidence="6" type="ORF">D6C85_03402</name>
</gene>
<evidence type="ECO:0000313" key="7">
    <source>
        <dbReference type="Proteomes" id="UP000309734"/>
    </source>
</evidence>
<evidence type="ECO:0000313" key="6">
    <source>
        <dbReference type="EMBL" id="THZ74539.1"/>
    </source>
</evidence>
<keyword evidence="2" id="KW-0805">Transcription regulation</keyword>
<reference evidence="6 7" key="1">
    <citation type="submission" date="2018-10" db="EMBL/GenBank/DDBJ databases">
        <title>Fifty Aureobasidium pullulans genomes reveal a recombining polyextremotolerant generalist.</title>
        <authorList>
            <person name="Gostincar C."/>
            <person name="Turk M."/>
            <person name="Zajc J."/>
            <person name="Gunde-Cimerman N."/>
        </authorList>
    </citation>
    <scope>NUCLEOTIDE SEQUENCE [LARGE SCALE GENOMIC DNA]</scope>
    <source>
        <strain evidence="6 7">EXF-3519</strain>
    </source>
</reference>
<organism evidence="6 7">
    <name type="scientific">Aureobasidium pullulans</name>
    <name type="common">Black yeast</name>
    <name type="synonym">Pullularia pullulans</name>
    <dbReference type="NCBI Taxonomy" id="5580"/>
    <lineage>
        <taxon>Eukaryota</taxon>
        <taxon>Fungi</taxon>
        <taxon>Dikarya</taxon>
        <taxon>Ascomycota</taxon>
        <taxon>Pezizomycotina</taxon>
        <taxon>Dothideomycetes</taxon>
        <taxon>Dothideomycetidae</taxon>
        <taxon>Dothideales</taxon>
        <taxon>Saccotheciaceae</taxon>
        <taxon>Aureobasidium</taxon>
    </lineage>
</organism>
<dbReference type="Proteomes" id="UP000309734">
    <property type="component" value="Unassembled WGS sequence"/>
</dbReference>
<name>A0A4S9X6L3_AURPU</name>
<dbReference type="InterPro" id="IPR040168">
    <property type="entry name" value="Not2/3/5"/>
</dbReference>
<keyword evidence="3" id="KW-0804">Transcription</keyword>
<evidence type="ECO:0000259" key="5">
    <source>
        <dbReference type="Pfam" id="PF04153"/>
    </source>
</evidence>
<dbReference type="GO" id="GO:0000289">
    <property type="term" value="P:nuclear-transcribed mRNA poly(A) tail shortening"/>
    <property type="evidence" value="ECO:0007669"/>
    <property type="project" value="UniProtKB-ARBA"/>
</dbReference>
<evidence type="ECO:0000256" key="4">
    <source>
        <dbReference type="SAM" id="MobiDB-lite"/>
    </source>
</evidence>
<dbReference type="GO" id="GO:0030015">
    <property type="term" value="C:CCR4-NOT core complex"/>
    <property type="evidence" value="ECO:0007669"/>
    <property type="project" value="InterPro"/>
</dbReference>
<comment type="similarity">
    <text evidence="1">Belongs to the CNOT2/3/5 family.</text>
</comment>